<dbReference type="SUPFAM" id="SSF55729">
    <property type="entry name" value="Acyl-CoA N-acyltransferases (Nat)"/>
    <property type="match status" value="1"/>
</dbReference>
<protein>
    <submittedName>
        <fullName evidence="2">RimJ/RimL family protein N-acetyltransferase</fullName>
    </submittedName>
</protein>
<accession>A0A7W9G4Z5</accession>
<dbReference type="PROSITE" id="PS51186">
    <property type="entry name" value="GNAT"/>
    <property type="match status" value="1"/>
</dbReference>
<sequence>MVGPSGVEAFALFDQFPEPGRSQLAAAFDEGRTRPEWCFVAGPARLAFWAPFPGSEPVTIWQFDPGPDPVAAAELLRGSLRTMGLGKVIHDISLKPGLDPAVDRAVEHEALTLAGFVMEVERLVLEWVAGNDVPADPGRLTYRPARRMDAAEVIDVLVRISEGSLDYDTRIEVATAGAEHEARWMYDDLVNRKGKPDWFVIGYLGDSPVGLVAPDDHSIAYIGVVPEHRGHGYVDDLLARGTRTLAEAGVPRIVAVTDVANVPTADAFLRAEYSEVGRLFRYYWRAS</sequence>
<dbReference type="InterPro" id="IPR000182">
    <property type="entry name" value="GNAT_dom"/>
</dbReference>
<dbReference type="RefSeq" id="WP_185070936.1">
    <property type="nucleotide sequence ID" value="NZ_JACHMB010000001.1"/>
</dbReference>
<reference evidence="2 3" key="1">
    <citation type="submission" date="2020-08" db="EMBL/GenBank/DDBJ databases">
        <title>Sequencing the genomes of 1000 actinobacteria strains.</title>
        <authorList>
            <person name="Klenk H.-P."/>
        </authorList>
    </citation>
    <scope>NUCLEOTIDE SEQUENCE [LARGE SCALE GENOMIC DNA]</scope>
    <source>
        <strain evidence="2 3">DSM 45507</strain>
    </source>
</reference>
<gene>
    <name evidence="2" type="ORF">HD596_004118</name>
</gene>
<dbReference type="Proteomes" id="UP000579153">
    <property type="component" value="Unassembled WGS sequence"/>
</dbReference>
<dbReference type="Gene3D" id="3.40.630.30">
    <property type="match status" value="1"/>
</dbReference>
<comment type="caution">
    <text evidence="2">The sequence shown here is derived from an EMBL/GenBank/DDBJ whole genome shotgun (WGS) entry which is preliminary data.</text>
</comment>
<feature type="domain" description="N-acetyltransferase" evidence="1">
    <location>
        <begin position="140"/>
        <end position="287"/>
    </location>
</feature>
<dbReference type="AlphaFoldDB" id="A0A7W9G4Z5"/>
<dbReference type="InterPro" id="IPR016181">
    <property type="entry name" value="Acyl_CoA_acyltransferase"/>
</dbReference>
<evidence type="ECO:0000313" key="3">
    <source>
        <dbReference type="Proteomes" id="UP000579153"/>
    </source>
</evidence>
<keyword evidence="2" id="KW-0808">Transferase</keyword>
<dbReference type="Pfam" id="PF00583">
    <property type="entry name" value="Acetyltransf_1"/>
    <property type="match status" value="1"/>
</dbReference>
<dbReference type="EMBL" id="JACHMB010000001">
    <property type="protein sequence ID" value="MBB5777362.1"/>
    <property type="molecule type" value="Genomic_DNA"/>
</dbReference>
<name>A0A7W9G4Z5_9ACTN</name>
<organism evidence="2 3">
    <name type="scientific">Nonomuraea jabiensis</name>
    <dbReference type="NCBI Taxonomy" id="882448"/>
    <lineage>
        <taxon>Bacteria</taxon>
        <taxon>Bacillati</taxon>
        <taxon>Actinomycetota</taxon>
        <taxon>Actinomycetes</taxon>
        <taxon>Streptosporangiales</taxon>
        <taxon>Streptosporangiaceae</taxon>
        <taxon>Nonomuraea</taxon>
    </lineage>
</organism>
<dbReference type="GO" id="GO:0016747">
    <property type="term" value="F:acyltransferase activity, transferring groups other than amino-acyl groups"/>
    <property type="evidence" value="ECO:0007669"/>
    <property type="project" value="InterPro"/>
</dbReference>
<proteinExistence type="predicted"/>
<evidence type="ECO:0000313" key="2">
    <source>
        <dbReference type="EMBL" id="MBB5777362.1"/>
    </source>
</evidence>
<keyword evidence="3" id="KW-1185">Reference proteome</keyword>
<evidence type="ECO:0000259" key="1">
    <source>
        <dbReference type="PROSITE" id="PS51186"/>
    </source>
</evidence>